<feature type="transmembrane region" description="Helical" evidence="7">
    <location>
        <begin position="212"/>
        <end position="231"/>
    </location>
</feature>
<evidence type="ECO:0000256" key="7">
    <source>
        <dbReference type="SAM" id="Phobius"/>
    </source>
</evidence>
<feature type="transmembrane region" description="Helical" evidence="7">
    <location>
        <begin position="86"/>
        <end position="109"/>
    </location>
</feature>
<comment type="subcellular location">
    <subcellularLocation>
        <location evidence="1">Cell membrane</location>
        <topology evidence="1">Multi-pass membrane protein</topology>
    </subcellularLocation>
</comment>
<dbReference type="InterPro" id="IPR036259">
    <property type="entry name" value="MFS_trans_sf"/>
</dbReference>
<feature type="transmembrane region" description="Helical" evidence="7">
    <location>
        <begin position="115"/>
        <end position="136"/>
    </location>
</feature>
<evidence type="ECO:0000256" key="5">
    <source>
        <dbReference type="ARBA" id="ARBA00022989"/>
    </source>
</evidence>
<feature type="transmembrane region" description="Helical" evidence="7">
    <location>
        <begin position="48"/>
        <end position="66"/>
    </location>
</feature>
<dbReference type="Gene3D" id="1.20.1250.20">
    <property type="entry name" value="MFS general substrate transporter like domains"/>
    <property type="match status" value="2"/>
</dbReference>
<evidence type="ECO:0000256" key="3">
    <source>
        <dbReference type="ARBA" id="ARBA00022475"/>
    </source>
</evidence>
<dbReference type="EMBL" id="FNJL01000026">
    <property type="protein sequence ID" value="SDP78236.1"/>
    <property type="molecule type" value="Genomic_DNA"/>
</dbReference>
<evidence type="ECO:0000256" key="2">
    <source>
        <dbReference type="ARBA" id="ARBA00022448"/>
    </source>
</evidence>
<evidence type="ECO:0000256" key="1">
    <source>
        <dbReference type="ARBA" id="ARBA00004651"/>
    </source>
</evidence>
<evidence type="ECO:0000313" key="8">
    <source>
        <dbReference type="EMBL" id="SDP78236.1"/>
    </source>
</evidence>
<dbReference type="Proteomes" id="UP000199317">
    <property type="component" value="Unassembled WGS sequence"/>
</dbReference>
<dbReference type="SUPFAM" id="SSF103473">
    <property type="entry name" value="MFS general substrate transporter"/>
    <property type="match status" value="1"/>
</dbReference>
<evidence type="ECO:0000256" key="4">
    <source>
        <dbReference type="ARBA" id="ARBA00022692"/>
    </source>
</evidence>
<accession>A0A1H0VJJ2</accession>
<keyword evidence="2" id="KW-0813">Transport</keyword>
<dbReference type="OrthoDB" id="7029709at2"/>
<dbReference type="RefSeq" id="WP_092837393.1">
    <property type="nucleotide sequence ID" value="NZ_CP028290.1"/>
</dbReference>
<dbReference type="AlphaFoldDB" id="A0A1H0VJJ2"/>
<organism evidence="8 9">
    <name type="scientific">Paracidovorax cattleyae</name>
    <dbReference type="NCBI Taxonomy" id="80868"/>
    <lineage>
        <taxon>Bacteria</taxon>
        <taxon>Pseudomonadati</taxon>
        <taxon>Pseudomonadota</taxon>
        <taxon>Betaproteobacteria</taxon>
        <taxon>Burkholderiales</taxon>
        <taxon>Comamonadaceae</taxon>
        <taxon>Paracidovorax</taxon>
    </lineage>
</organism>
<dbReference type="InterPro" id="IPR050171">
    <property type="entry name" value="MFS_Transporters"/>
</dbReference>
<feature type="transmembrane region" description="Helical" evidence="7">
    <location>
        <begin position="148"/>
        <end position="165"/>
    </location>
</feature>
<keyword evidence="5 7" id="KW-1133">Transmembrane helix</keyword>
<gene>
    <name evidence="8" type="ORF">SAMN04489708_12649</name>
</gene>
<dbReference type="PANTHER" id="PTHR23517:SF2">
    <property type="entry name" value="MULTIDRUG RESISTANCE PROTEIN MDTH"/>
    <property type="match status" value="1"/>
</dbReference>
<protein>
    <submittedName>
        <fullName evidence="8">Predicted arabinose efflux permease, MFS family</fullName>
    </submittedName>
</protein>
<keyword evidence="9" id="KW-1185">Reference proteome</keyword>
<sequence>MQTTSAAATASHTPEAADRDSRNAAIALATTLPSDVVLYLLFPVHGAAWGITLVEAGILLAANRLVRIAGYGWVARFYARYGDRRVCTLAVAAAAVCALGNATLGGFWLLLPLRLLWGMAFAALNLSTQVLATSSAAGASARSGRSRAFIALGPVIALPAAAVLSELAGPRWVLGALTLVALGGLWAARMLPAQPHPGMGAVRTRPSRPNALDTWSFVEGFALDGLFLIGLTVLGQALWPSSALTAAAVLLAVRYGSEIVLGPVGGRWADRWGAERLLVVFSLMTAVALVGFGTGWLWTCAAAIVLLRALQLPLLAPIVAMHHPGADRVRALAARSVWRDIGAGLGPLAAGLLLPVLPTPWLYGIPAVVLAAAALACGRSAAIRSDGGRS</sequence>
<keyword evidence="4 7" id="KW-0812">Transmembrane</keyword>
<name>A0A1H0VJJ2_9BURK</name>
<dbReference type="GO" id="GO:0022857">
    <property type="term" value="F:transmembrane transporter activity"/>
    <property type="evidence" value="ECO:0007669"/>
    <property type="project" value="InterPro"/>
</dbReference>
<keyword evidence="6 7" id="KW-0472">Membrane</keyword>
<feature type="transmembrane region" description="Helical" evidence="7">
    <location>
        <begin position="237"/>
        <end position="256"/>
    </location>
</feature>
<dbReference type="InterPro" id="IPR011701">
    <property type="entry name" value="MFS"/>
</dbReference>
<evidence type="ECO:0000256" key="6">
    <source>
        <dbReference type="ARBA" id="ARBA00023136"/>
    </source>
</evidence>
<evidence type="ECO:0000313" key="9">
    <source>
        <dbReference type="Proteomes" id="UP000199317"/>
    </source>
</evidence>
<feature type="transmembrane region" description="Helical" evidence="7">
    <location>
        <begin position="363"/>
        <end position="382"/>
    </location>
</feature>
<feature type="transmembrane region" description="Helical" evidence="7">
    <location>
        <begin position="171"/>
        <end position="191"/>
    </location>
</feature>
<feature type="transmembrane region" description="Helical" evidence="7">
    <location>
        <begin position="277"/>
        <end position="298"/>
    </location>
</feature>
<dbReference type="Pfam" id="PF07690">
    <property type="entry name" value="MFS_1"/>
    <property type="match status" value="2"/>
</dbReference>
<dbReference type="PANTHER" id="PTHR23517">
    <property type="entry name" value="RESISTANCE PROTEIN MDTM, PUTATIVE-RELATED-RELATED"/>
    <property type="match status" value="1"/>
</dbReference>
<proteinExistence type="predicted"/>
<dbReference type="GO" id="GO:0005886">
    <property type="term" value="C:plasma membrane"/>
    <property type="evidence" value="ECO:0007669"/>
    <property type="project" value="UniProtKB-SubCell"/>
</dbReference>
<reference evidence="9" key="1">
    <citation type="submission" date="2016-10" db="EMBL/GenBank/DDBJ databases">
        <authorList>
            <person name="Varghese N."/>
            <person name="Submissions S."/>
        </authorList>
    </citation>
    <scope>NUCLEOTIDE SEQUENCE [LARGE SCALE GENOMIC DNA]</scope>
    <source>
        <strain evidence="9">DSM 17101</strain>
    </source>
</reference>
<keyword evidence="3" id="KW-1003">Cell membrane</keyword>